<dbReference type="VEuPathDB" id="FungiDB:PSHT_16321"/>
<organism evidence="5 6">
    <name type="scientific">Puccinia striiformis</name>
    <dbReference type="NCBI Taxonomy" id="27350"/>
    <lineage>
        <taxon>Eukaryota</taxon>
        <taxon>Fungi</taxon>
        <taxon>Dikarya</taxon>
        <taxon>Basidiomycota</taxon>
        <taxon>Pucciniomycotina</taxon>
        <taxon>Pucciniomycetes</taxon>
        <taxon>Pucciniales</taxon>
        <taxon>Pucciniaceae</taxon>
        <taxon>Puccinia</taxon>
    </lineage>
</organism>
<dbReference type="SUPFAM" id="SSF56053">
    <property type="entry name" value="Ribosomal protein L6"/>
    <property type="match status" value="1"/>
</dbReference>
<dbReference type="GO" id="GO:0019843">
    <property type="term" value="F:rRNA binding"/>
    <property type="evidence" value="ECO:0007669"/>
    <property type="project" value="InterPro"/>
</dbReference>
<dbReference type="GO" id="GO:0003735">
    <property type="term" value="F:structural constituent of ribosome"/>
    <property type="evidence" value="ECO:0007669"/>
    <property type="project" value="InterPro"/>
</dbReference>
<dbReference type="Gene3D" id="3.90.930.12">
    <property type="entry name" value="Ribosomal protein L6, alpha-beta domain"/>
    <property type="match status" value="2"/>
</dbReference>
<keyword evidence="3" id="KW-0687">Ribonucleoprotein</keyword>
<dbReference type="GO" id="GO:0006412">
    <property type="term" value="P:translation"/>
    <property type="evidence" value="ECO:0007669"/>
    <property type="project" value="InterPro"/>
</dbReference>
<evidence type="ECO:0000256" key="4">
    <source>
        <dbReference type="SAM" id="MobiDB-lite"/>
    </source>
</evidence>
<dbReference type="PANTHER" id="PTHR11655:SF14">
    <property type="entry name" value="LARGE RIBOSOMAL SUBUNIT PROTEIN UL6M"/>
    <property type="match status" value="1"/>
</dbReference>
<reference evidence="5 6" key="1">
    <citation type="submission" date="2017-12" db="EMBL/GenBank/DDBJ databases">
        <title>Gene loss provides genomic basis for host adaptation in cereal stripe rust fungi.</title>
        <authorList>
            <person name="Xia C."/>
        </authorList>
    </citation>
    <scope>NUCLEOTIDE SEQUENCE [LARGE SCALE GENOMIC DNA]</scope>
    <source>
        <strain evidence="5 6">93TX-2</strain>
    </source>
</reference>
<dbReference type="OrthoDB" id="540873at2759"/>
<reference evidence="6" key="3">
    <citation type="journal article" date="2018" name="Mol. Plant Microbe Interact.">
        <title>Genome sequence resources for the wheat stripe rust pathogen (Puccinia striiformis f. sp. tritici) and the barley stripe rust pathogen (Puccinia striiformis f. sp. hordei).</title>
        <authorList>
            <person name="Xia C."/>
            <person name="Wang M."/>
            <person name="Yin C."/>
            <person name="Cornejo O.E."/>
            <person name="Hulbert S.H."/>
            <person name="Chen X."/>
        </authorList>
    </citation>
    <scope>NUCLEOTIDE SEQUENCE [LARGE SCALE GENOMIC DNA]</scope>
    <source>
        <strain evidence="6">93TX-2</strain>
    </source>
</reference>
<comment type="caution">
    <text evidence="5">The sequence shown here is derived from an EMBL/GenBank/DDBJ whole genome shotgun (WGS) entry which is preliminary data.</text>
</comment>
<dbReference type="EMBL" id="PKSM01000507">
    <property type="protein sequence ID" value="POV94251.1"/>
    <property type="molecule type" value="Genomic_DNA"/>
</dbReference>
<evidence type="ECO:0000256" key="3">
    <source>
        <dbReference type="ARBA" id="ARBA00023274"/>
    </source>
</evidence>
<evidence type="ECO:0000256" key="2">
    <source>
        <dbReference type="ARBA" id="ARBA00022980"/>
    </source>
</evidence>
<gene>
    <name evidence="5" type="ORF">PSHT_16321</name>
</gene>
<evidence type="ECO:0000256" key="1">
    <source>
        <dbReference type="ARBA" id="ARBA00009356"/>
    </source>
</evidence>
<keyword evidence="2" id="KW-0689">Ribosomal protein</keyword>
<name>A0A2S4UAM5_9BASI</name>
<reference evidence="6" key="2">
    <citation type="journal article" date="2018" name="BMC Genomics">
        <title>Genomic insights into host adaptation between the wheat stripe rust pathogen (Puccinia striiformis f. sp. tritici) and the barley stripe rust pathogen (Puccinia striiformis f. sp. hordei).</title>
        <authorList>
            <person name="Xia C."/>
            <person name="Wang M."/>
            <person name="Yin C."/>
            <person name="Cornejo O.E."/>
            <person name="Hulbert S.H."/>
            <person name="Chen X."/>
        </authorList>
    </citation>
    <scope>NUCLEOTIDE SEQUENCE [LARGE SCALE GENOMIC DNA]</scope>
    <source>
        <strain evidence="6">93TX-2</strain>
    </source>
</reference>
<evidence type="ECO:0008006" key="7">
    <source>
        <dbReference type="Google" id="ProtNLM"/>
    </source>
</evidence>
<dbReference type="InterPro" id="IPR000702">
    <property type="entry name" value="Ribosomal_uL6-like"/>
</dbReference>
<feature type="region of interest" description="Disordered" evidence="4">
    <location>
        <begin position="48"/>
        <end position="68"/>
    </location>
</feature>
<comment type="similarity">
    <text evidence="1">Belongs to the universal ribosomal protein uL6 family.</text>
</comment>
<accession>A0A2S4UAM5</accession>
<dbReference type="PANTHER" id="PTHR11655">
    <property type="entry name" value="60S/50S RIBOSOMAL PROTEIN L6/L9"/>
    <property type="match status" value="1"/>
</dbReference>
<dbReference type="Proteomes" id="UP000238274">
    <property type="component" value="Unassembled WGS sequence"/>
</dbReference>
<dbReference type="GO" id="GO:0005762">
    <property type="term" value="C:mitochondrial large ribosomal subunit"/>
    <property type="evidence" value="ECO:0007669"/>
    <property type="project" value="TreeGrafter"/>
</dbReference>
<sequence length="281" mass="31000">MYLFPLRARAAFLRPIHPSKIKARQESDDDGPQLLPSARAGPAISLLLRRSPRPVRPRTSTSSIPHGYPQVSVRGKLGKLDLDVLPFVTFTFESPTTSRILGADLEPTPLTSPGKFVVEAPAAVPQDVISGPGILKVTVEDGAVKKQRGIWGLSRALMANAVLGVTEAFTSSLELVGVGYRASLEDIPPEPNAPDDSSPKRQRLNLRVGYSHPVLINLPDSDTFLSCEVPRLIEFYSKVSTNKSLAYWAPEFRKWRPPEPYNGKGIYLNQEVIKRKEVKKK</sequence>
<dbReference type="VEuPathDB" id="FungiDB:PSTT_09014"/>
<proteinExistence type="inferred from homology"/>
<dbReference type="AlphaFoldDB" id="A0A2S4UAM5"/>
<evidence type="ECO:0000313" key="6">
    <source>
        <dbReference type="Proteomes" id="UP000238274"/>
    </source>
</evidence>
<keyword evidence="6" id="KW-1185">Reference proteome</keyword>
<evidence type="ECO:0000313" key="5">
    <source>
        <dbReference type="EMBL" id="POV94251.1"/>
    </source>
</evidence>
<protein>
    <recommendedName>
        <fullName evidence="7">Ribosomal protein L6 alpha-beta domain-containing protein</fullName>
    </recommendedName>
</protein>
<dbReference type="InterPro" id="IPR036789">
    <property type="entry name" value="Ribosomal_uL6-like_a/b-dom_sf"/>
</dbReference>